<feature type="region of interest" description="Disordered" evidence="1">
    <location>
        <begin position="1"/>
        <end position="46"/>
    </location>
</feature>
<proteinExistence type="predicted"/>
<feature type="compositionally biased region" description="Low complexity" evidence="1">
    <location>
        <begin position="212"/>
        <end position="222"/>
    </location>
</feature>
<protein>
    <submittedName>
        <fullName evidence="2">Uncharacterized protein</fullName>
    </submittedName>
</protein>
<accession>A0A345L512</accession>
<gene>
    <name evidence="2" type="primary">84</name>
    <name evidence="2" type="ORF">SEA_NATB6_84</name>
</gene>
<keyword evidence="3" id="KW-1185">Reference proteome</keyword>
<evidence type="ECO:0000256" key="1">
    <source>
        <dbReference type="SAM" id="MobiDB-lite"/>
    </source>
</evidence>
<dbReference type="Proteomes" id="UP000259879">
    <property type="component" value="Segment"/>
</dbReference>
<reference evidence="2 3" key="1">
    <citation type="submission" date="2018-06" db="EMBL/GenBank/DDBJ databases">
        <authorList>
            <person name="Burkert N.A."/>
            <person name="Costello E."/>
            <person name="Grana D.J."/>
            <person name="Pejavara N.C."/>
            <person name="Picknally G.M."/>
            <person name="Christen E.M."/>
            <person name="Williams K.C."/>
            <person name="Merlino C.O."/>
            <person name="McCann M.P."/>
            <person name="Lee-Soety J.Y."/>
            <person name="Washington J.M."/>
            <person name="Garlena R.A."/>
            <person name="Russell D.A."/>
            <person name="Pope W.H."/>
            <person name="Jacobs-Sera D."/>
            <person name="Hendrix R.W."/>
            <person name="Hatfull G.F."/>
        </authorList>
    </citation>
    <scope>NUCLEOTIDE SEQUENCE [LARGE SCALE GENOMIC DNA]</scope>
</reference>
<dbReference type="RefSeq" id="YP_010097045.1">
    <property type="nucleotide sequence ID" value="NC_055755.1"/>
</dbReference>
<dbReference type="EMBL" id="MH536824">
    <property type="protein sequence ID" value="AXH50364.1"/>
    <property type="molecule type" value="Genomic_DNA"/>
</dbReference>
<dbReference type="GeneID" id="65114706"/>
<sequence length="222" mass="24072">MSATGYLGRNVYRSADENKQPTPVERLTGTSTTFGPRPRTLRRNADIGPAIADRIPALDGSVSDDDARAAAAFRTRNGAVSAGWIPYGELCRWISGQHNGADNGCALPAGWRRELTEVACTQSTAYVYVVFSYETPIAWLDMRDAAPVRSPLLTVPDVRYSLSTGRHQSACLGYWPTKADGTADYGSEYVHTGERATLPDVDPGEVTRGRGRSPFGPRRGGY</sequence>
<evidence type="ECO:0000313" key="2">
    <source>
        <dbReference type="EMBL" id="AXH50364.1"/>
    </source>
</evidence>
<feature type="region of interest" description="Disordered" evidence="1">
    <location>
        <begin position="194"/>
        <end position="222"/>
    </location>
</feature>
<evidence type="ECO:0000313" key="3">
    <source>
        <dbReference type="Proteomes" id="UP000259879"/>
    </source>
</evidence>
<dbReference type="KEGG" id="vg:65114706"/>
<organism evidence="2 3">
    <name type="scientific">Gordonia phage NatB6</name>
    <dbReference type="NCBI Taxonomy" id="2250322"/>
    <lineage>
        <taxon>Viruses</taxon>
        <taxon>Duplodnaviria</taxon>
        <taxon>Heunggongvirae</taxon>
        <taxon>Uroviricota</taxon>
        <taxon>Caudoviricetes</taxon>
        <taxon>Zierdtviridae</taxon>
        <taxon>Emilbogenvirinae</taxon>
        <taxon>Foxborovirus</taxon>
        <taxon>Foxborovirus NatB6</taxon>
    </lineage>
</organism>
<name>A0A345L512_9CAUD</name>